<dbReference type="Ensembl" id="ENSLLTT00000001673.1">
    <property type="protein sequence ID" value="ENSLLTP00000001609.1"/>
    <property type="gene ID" value="ENSLLTG00000001257.1"/>
</dbReference>
<protein>
    <submittedName>
        <fullName evidence="4">Coiled-coil domain containing 77</fullName>
    </submittedName>
</protein>
<keyword evidence="3" id="KW-0732">Signal</keyword>
<keyword evidence="5" id="KW-1185">Reference proteome</keyword>
<feature type="region of interest" description="Disordered" evidence="2">
    <location>
        <begin position="372"/>
        <end position="394"/>
    </location>
</feature>
<dbReference type="AlphaFoldDB" id="A0A8C5RHS6"/>
<feature type="compositionally biased region" description="Polar residues" evidence="2">
    <location>
        <begin position="379"/>
        <end position="389"/>
    </location>
</feature>
<accession>A0A8C5RHS6</accession>
<keyword evidence="1" id="KW-0175">Coiled coil</keyword>
<dbReference type="InterPro" id="IPR037696">
    <property type="entry name" value="CCDC77"/>
</dbReference>
<name>A0A8C5RHS6_LATLA</name>
<feature type="coiled-coil region" evidence="1">
    <location>
        <begin position="424"/>
        <end position="522"/>
    </location>
</feature>
<dbReference type="Proteomes" id="UP000694406">
    <property type="component" value="Unplaced"/>
</dbReference>
<evidence type="ECO:0000256" key="2">
    <source>
        <dbReference type="SAM" id="MobiDB-lite"/>
    </source>
</evidence>
<dbReference type="GeneTree" id="ENSGT00390000010251"/>
<reference evidence="4" key="2">
    <citation type="submission" date="2025-09" db="UniProtKB">
        <authorList>
            <consortium name="Ensembl"/>
        </authorList>
    </citation>
    <scope>IDENTIFICATION</scope>
</reference>
<feature type="region of interest" description="Disordered" evidence="2">
    <location>
        <begin position="25"/>
        <end position="58"/>
    </location>
</feature>
<evidence type="ECO:0000313" key="5">
    <source>
        <dbReference type="Proteomes" id="UP000694406"/>
    </source>
</evidence>
<evidence type="ECO:0000313" key="4">
    <source>
        <dbReference type="Ensembl" id="ENSLLTP00000001609.1"/>
    </source>
</evidence>
<gene>
    <name evidence="4" type="primary">CCDC77</name>
</gene>
<feature type="signal peptide" evidence="3">
    <location>
        <begin position="1"/>
        <end position="23"/>
    </location>
</feature>
<dbReference type="GO" id="GO:0005813">
    <property type="term" value="C:centrosome"/>
    <property type="evidence" value="ECO:0007669"/>
    <property type="project" value="Ensembl"/>
</dbReference>
<organism evidence="4 5">
    <name type="scientific">Laticauda laticaudata</name>
    <name type="common">Blue-ringed sea krait</name>
    <name type="synonym">Blue-lipped sea krait</name>
    <dbReference type="NCBI Taxonomy" id="8630"/>
    <lineage>
        <taxon>Eukaryota</taxon>
        <taxon>Metazoa</taxon>
        <taxon>Chordata</taxon>
        <taxon>Craniata</taxon>
        <taxon>Vertebrata</taxon>
        <taxon>Euteleostomi</taxon>
        <taxon>Lepidosauria</taxon>
        <taxon>Squamata</taxon>
        <taxon>Bifurcata</taxon>
        <taxon>Unidentata</taxon>
        <taxon>Episquamata</taxon>
        <taxon>Toxicofera</taxon>
        <taxon>Serpentes</taxon>
        <taxon>Colubroidea</taxon>
        <taxon>Elapidae</taxon>
        <taxon>Laticaudinae</taxon>
        <taxon>Laticauda</taxon>
    </lineage>
</organism>
<evidence type="ECO:0000256" key="3">
    <source>
        <dbReference type="SAM" id="SignalP"/>
    </source>
</evidence>
<dbReference type="PANTHER" id="PTHR22091">
    <property type="entry name" value="COILED-COIL DOMAIN-CONTAINING PROTEIN 77"/>
    <property type="match status" value="1"/>
</dbReference>
<feature type="coiled-coil region" evidence="1">
    <location>
        <begin position="225"/>
        <end position="295"/>
    </location>
</feature>
<feature type="compositionally biased region" description="Low complexity" evidence="2">
    <location>
        <begin position="25"/>
        <end position="36"/>
    </location>
</feature>
<dbReference type="PANTHER" id="PTHR22091:SF1">
    <property type="entry name" value="COILED-COIL DOMAIN-CONTAINING PROTEIN 77"/>
    <property type="match status" value="1"/>
</dbReference>
<proteinExistence type="predicted"/>
<reference evidence="4" key="1">
    <citation type="submission" date="2025-08" db="UniProtKB">
        <authorList>
            <consortium name="Ensembl"/>
        </authorList>
    </citation>
    <scope>IDENTIFICATION</scope>
</reference>
<evidence type="ECO:0000256" key="1">
    <source>
        <dbReference type="SAM" id="Coils"/>
    </source>
</evidence>
<sequence>MGPRRVCATGLHGVLMVRICAMASSPRTPSKKSSTPCAASKSAIRPSPHPNDSTPLPSINERLAYLRPSRELLEYYRKKIAEFDEEHEELVKRLETYKASYDEQHKLQWEMRQREEEIAELQKALSDMQVYLFQEREHVLRLYSENDRLKIRELEDRKKIQHLLALLGTDNGEITYFHQQPPNKVTILQEPTKRRDSNEKCGKYTSIRGFKSSTLKNGENPESANRRYQRDNQTLLLQLESFQAQLQEQTRLSKEQTEALLEDRRIRTEEAQVQHQRDEEKIKEITEKYHKAQNLLYESTKDFLQMKFVARANEKSWMAEKDTLLRKMDKCKCAHKQSGIYKDGSPVHYHINQSYESCQSWQVASPVNQDTSLDEWRSSPRQRSFTKKSPPSGKVEVFKKRKPKVVRCVFRTEQSIHKVYGAEIKGLKDQLTQEQRLASMYREQCVSLEEELAKNEEEGNFGQEMFKQRSEKMGKRLQLMTRRYEALEKRRAMEVEGFKNDIKQFQKKLKDVEKQLFKVVKNVGPDQDLAMLHEVRRGNKRTKKLQGELKTLKSKIYGLENDLRDY</sequence>
<feature type="coiled-coil region" evidence="1">
    <location>
        <begin position="73"/>
        <end position="131"/>
    </location>
</feature>
<feature type="chain" id="PRO_5034044831" evidence="3">
    <location>
        <begin position="24"/>
        <end position="566"/>
    </location>
</feature>